<evidence type="ECO:0000259" key="6">
    <source>
        <dbReference type="Pfam" id="PF14294"/>
    </source>
</evidence>
<keyword evidence="3" id="KW-0238">DNA-binding</keyword>
<reference evidence="8" key="1">
    <citation type="journal article" date="2019" name="Int. J. Syst. Evol. Microbiol.">
        <title>The Global Catalogue of Microorganisms (GCM) 10K type strain sequencing project: providing services to taxonomists for standard genome sequencing and annotation.</title>
        <authorList>
            <consortium name="The Broad Institute Genomics Platform"/>
            <consortium name="The Broad Institute Genome Sequencing Center for Infectious Disease"/>
            <person name="Wu L."/>
            <person name="Ma J."/>
        </authorList>
    </citation>
    <scope>NUCLEOTIDE SEQUENCE [LARGE SCALE GENOMIC DNA]</scope>
    <source>
        <strain evidence="8">JCM 1405</strain>
    </source>
</reference>
<protein>
    <submittedName>
        <fullName evidence="7">IS4 family transposase</fullName>
    </submittedName>
</protein>
<dbReference type="PANTHER" id="PTHR33258:SF1">
    <property type="entry name" value="TRANSPOSASE INSL FOR INSERTION SEQUENCE ELEMENT IS186A-RELATED"/>
    <property type="match status" value="1"/>
</dbReference>
<accession>A0ABP3UDD5</accession>
<evidence type="ECO:0000313" key="7">
    <source>
        <dbReference type="EMBL" id="GAA0730852.1"/>
    </source>
</evidence>
<dbReference type="NCBIfam" id="NF033592">
    <property type="entry name" value="transpos_IS4_1"/>
    <property type="match status" value="1"/>
</dbReference>
<evidence type="ECO:0000256" key="4">
    <source>
        <dbReference type="ARBA" id="ARBA00023172"/>
    </source>
</evidence>
<evidence type="ECO:0000259" key="5">
    <source>
        <dbReference type="Pfam" id="PF01609"/>
    </source>
</evidence>
<keyword evidence="4" id="KW-0233">DNA recombination</keyword>
<dbReference type="PANTHER" id="PTHR33258">
    <property type="entry name" value="TRANSPOSASE INSL FOR INSERTION SEQUENCE ELEMENT IS186A-RELATED"/>
    <property type="match status" value="1"/>
</dbReference>
<sequence length="368" mass="43162">MFYNKNNKLVFHKLIAEIGGNFLAKTIKKYKGDYRSQHFDTRSHINSMLYLNIRGCKSLREAKSEISSNRKLRSLINVPSISQFSRKNATRDYRIFEDIFYYLVNKAKRRFGAVRLLKDIPPVKIIDSTVILVALKLAPYFKIDSGRAAIKISTLFNGEFPEKINIVKGAVNDRKCIDGLFEDKGSIYVFDRGYYNYKWYDELSNEGIKFVTRGVKNGIVMEERMIFSEPYKDIYDTEVILGTSYSKNMTSKSYREIMTFDENGEAITFITNIFDMSVSDIVKIYKHRWEIELFFKWIKQNLRIKKFIGYNENAVKIQVFSALISYMLIYLSCSVTVAKYSMLTLTRIIRANLLEFFDEYTVNYFRTS</sequence>
<feature type="domain" description="DUF4372" evidence="6">
    <location>
        <begin position="7"/>
        <end position="72"/>
    </location>
</feature>
<proteinExistence type="inferred from homology"/>
<dbReference type="InterPro" id="IPR025399">
    <property type="entry name" value="DUF4372"/>
</dbReference>
<dbReference type="SUPFAM" id="SSF53098">
    <property type="entry name" value="Ribonuclease H-like"/>
    <property type="match status" value="1"/>
</dbReference>
<evidence type="ECO:0000313" key="8">
    <source>
        <dbReference type="Proteomes" id="UP001500339"/>
    </source>
</evidence>
<evidence type="ECO:0000256" key="1">
    <source>
        <dbReference type="ARBA" id="ARBA00010075"/>
    </source>
</evidence>
<comment type="caution">
    <text evidence="7">The sequence shown here is derived from an EMBL/GenBank/DDBJ whole genome shotgun (WGS) entry which is preliminary data.</text>
</comment>
<dbReference type="Pfam" id="PF14294">
    <property type="entry name" value="DUF4372"/>
    <property type="match status" value="1"/>
</dbReference>
<evidence type="ECO:0000256" key="2">
    <source>
        <dbReference type="ARBA" id="ARBA00022578"/>
    </source>
</evidence>
<dbReference type="EMBL" id="BAAACF010000012">
    <property type="protein sequence ID" value="GAA0730852.1"/>
    <property type="molecule type" value="Genomic_DNA"/>
</dbReference>
<keyword evidence="2" id="KW-0815">Transposition</keyword>
<keyword evidence="8" id="KW-1185">Reference proteome</keyword>
<dbReference type="InterPro" id="IPR012337">
    <property type="entry name" value="RNaseH-like_sf"/>
</dbReference>
<gene>
    <name evidence="7" type="ORF">GCM10008905_32640</name>
</gene>
<dbReference type="RefSeq" id="WP_343771449.1">
    <property type="nucleotide sequence ID" value="NZ_BAAACF010000012.1"/>
</dbReference>
<name>A0ABP3UDD5_9CLOT</name>
<dbReference type="Pfam" id="PF01609">
    <property type="entry name" value="DDE_Tnp_1"/>
    <property type="match status" value="1"/>
</dbReference>
<dbReference type="InterPro" id="IPR047952">
    <property type="entry name" value="Transpos_IS4"/>
</dbReference>
<dbReference type="InterPro" id="IPR002559">
    <property type="entry name" value="Transposase_11"/>
</dbReference>
<comment type="similarity">
    <text evidence="1">Belongs to the transposase 11 family.</text>
</comment>
<dbReference type="Proteomes" id="UP001500339">
    <property type="component" value="Unassembled WGS sequence"/>
</dbReference>
<organism evidence="7 8">
    <name type="scientific">Clostridium malenominatum</name>
    <dbReference type="NCBI Taxonomy" id="1539"/>
    <lineage>
        <taxon>Bacteria</taxon>
        <taxon>Bacillati</taxon>
        <taxon>Bacillota</taxon>
        <taxon>Clostridia</taxon>
        <taxon>Eubacteriales</taxon>
        <taxon>Clostridiaceae</taxon>
        <taxon>Clostridium</taxon>
    </lineage>
</organism>
<evidence type="ECO:0000256" key="3">
    <source>
        <dbReference type="ARBA" id="ARBA00023125"/>
    </source>
</evidence>
<feature type="domain" description="Transposase IS4-like" evidence="5">
    <location>
        <begin position="122"/>
        <end position="328"/>
    </location>
</feature>